<dbReference type="Proteomes" id="UP001321804">
    <property type="component" value="Chromosome"/>
</dbReference>
<dbReference type="KEGG" id="xak:KIMC2_14970"/>
<feature type="transmembrane region" description="Helical" evidence="12">
    <location>
        <begin position="514"/>
        <end position="536"/>
    </location>
</feature>
<dbReference type="GO" id="GO:0016887">
    <property type="term" value="F:ATP hydrolysis activity"/>
    <property type="evidence" value="ECO:0007669"/>
    <property type="project" value="InterPro"/>
</dbReference>
<evidence type="ECO:0000256" key="5">
    <source>
        <dbReference type="ARBA" id="ARBA00022692"/>
    </source>
</evidence>
<evidence type="ECO:0000256" key="9">
    <source>
        <dbReference type="ARBA" id="ARBA00022989"/>
    </source>
</evidence>
<proteinExistence type="inferred from homology"/>
<feature type="transmembrane region" description="Helical" evidence="12">
    <location>
        <begin position="601"/>
        <end position="627"/>
    </location>
</feature>
<organism evidence="14 15">
    <name type="scientific">Xylocopilactobacillus apis</name>
    <dbReference type="NCBI Taxonomy" id="2932183"/>
    <lineage>
        <taxon>Bacteria</taxon>
        <taxon>Bacillati</taxon>
        <taxon>Bacillota</taxon>
        <taxon>Bacilli</taxon>
        <taxon>Lactobacillales</taxon>
        <taxon>Lactobacillaceae</taxon>
        <taxon>Xylocopilactobacillus</taxon>
    </lineage>
</organism>
<evidence type="ECO:0000256" key="6">
    <source>
        <dbReference type="ARBA" id="ARBA00022741"/>
    </source>
</evidence>
<keyword evidence="10 12" id="KW-0472">Membrane</keyword>
<dbReference type="Pfam" id="PF12704">
    <property type="entry name" value="MacB_PCD"/>
    <property type="match status" value="1"/>
</dbReference>
<evidence type="ECO:0000313" key="15">
    <source>
        <dbReference type="Proteomes" id="UP001321804"/>
    </source>
</evidence>
<evidence type="ECO:0000256" key="3">
    <source>
        <dbReference type="ARBA" id="ARBA00022475"/>
    </source>
</evidence>
<dbReference type="FunFam" id="3.40.50.300:FF:000032">
    <property type="entry name" value="Export ABC transporter ATP-binding protein"/>
    <property type="match status" value="1"/>
</dbReference>
<evidence type="ECO:0000256" key="10">
    <source>
        <dbReference type="ARBA" id="ARBA00023136"/>
    </source>
</evidence>
<keyword evidence="8" id="KW-0029">Amino-acid transport</keyword>
<evidence type="ECO:0000256" key="1">
    <source>
        <dbReference type="ARBA" id="ARBA00004429"/>
    </source>
</evidence>
<dbReference type="InterPro" id="IPR017871">
    <property type="entry name" value="ABC_transporter-like_CS"/>
</dbReference>
<feature type="domain" description="ABC transporter" evidence="13">
    <location>
        <begin position="4"/>
        <end position="242"/>
    </location>
</feature>
<evidence type="ECO:0000256" key="2">
    <source>
        <dbReference type="ARBA" id="ARBA00022448"/>
    </source>
</evidence>
<keyword evidence="7 14" id="KW-0067">ATP-binding</keyword>
<dbReference type="PANTHER" id="PTHR42798">
    <property type="entry name" value="LIPOPROTEIN-RELEASING SYSTEM ATP-BINDING PROTEIN LOLD"/>
    <property type="match status" value="1"/>
</dbReference>
<dbReference type="InterPro" id="IPR027417">
    <property type="entry name" value="P-loop_NTPase"/>
</dbReference>
<evidence type="ECO:0000259" key="13">
    <source>
        <dbReference type="PROSITE" id="PS50893"/>
    </source>
</evidence>
<evidence type="ECO:0000256" key="12">
    <source>
        <dbReference type="SAM" id="Phobius"/>
    </source>
</evidence>
<dbReference type="GO" id="GO:0006865">
    <property type="term" value="P:amino acid transport"/>
    <property type="evidence" value="ECO:0007669"/>
    <property type="project" value="UniProtKB-KW"/>
</dbReference>
<dbReference type="GO" id="GO:0022857">
    <property type="term" value="F:transmembrane transporter activity"/>
    <property type="evidence" value="ECO:0007669"/>
    <property type="project" value="UniProtKB-ARBA"/>
</dbReference>
<keyword evidence="9 12" id="KW-1133">Transmembrane helix</keyword>
<dbReference type="RefSeq" id="WP_317695543.1">
    <property type="nucleotide sequence ID" value="NZ_AP026801.1"/>
</dbReference>
<dbReference type="Pfam" id="PF00005">
    <property type="entry name" value="ABC_tran"/>
    <property type="match status" value="1"/>
</dbReference>
<dbReference type="SUPFAM" id="SSF52540">
    <property type="entry name" value="P-loop containing nucleoside triphosphate hydrolases"/>
    <property type="match status" value="1"/>
</dbReference>
<protein>
    <submittedName>
        <fullName evidence="14">ABC transporter ATP-binding protein</fullName>
    </submittedName>
</protein>
<dbReference type="GO" id="GO:0098796">
    <property type="term" value="C:membrane protein complex"/>
    <property type="evidence" value="ECO:0007669"/>
    <property type="project" value="UniProtKB-ARBA"/>
</dbReference>
<evidence type="ECO:0000256" key="8">
    <source>
        <dbReference type="ARBA" id="ARBA00022970"/>
    </source>
</evidence>
<dbReference type="InterPro" id="IPR003838">
    <property type="entry name" value="ABC3_permease_C"/>
</dbReference>
<evidence type="ECO:0000256" key="4">
    <source>
        <dbReference type="ARBA" id="ARBA00022519"/>
    </source>
</evidence>
<comment type="similarity">
    <text evidence="11">Belongs to the ABC transporter superfamily. Macrolide exporter (TC 3.A.1.122) family.</text>
</comment>
<accession>A0AAU9D686</accession>
<dbReference type="GO" id="GO:0005524">
    <property type="term" value="F:ATP binding"/>
    <property type="evidence" value="ECO:0007669"/>
    <property type="project" value="UniProtKB-KW"/>
</dbReference>
<dbReference type="InterPro" id="IPR025857">
    <property type="entry name" value="MacB_PCD"/>
</dbReference>
<keyword evidence="4" id="KW-0997">Cell inner membrane</keyword>
<dbReference type="Gene3D" id="3.40.50.300">
    <property type="entry name" value="P-loop containing nucleotide triphosphate hydrolases"/>
    <property type="match status" value="1"/>
</dbReference>
<keyword evidence="6" id="KW-0547">Nucleotide-binding</keyword>
<feature type="transmembrane region" description="Helical" evidence="12">
    <location>
        <begin position="265"/>
        <end position="284"/>
    </location>
</feature>
<keyword evidence="15" id="KW-1185">Reference proteome</keyword>
<evidence type="ECO:0000313" key="14">
    <source>
        <dbReference type="EMBL" id="BDR56935.1"/>
    </source>
</evidence>
<dbReference type="InterPro" id="IPR003439">
    <property type="entry name" value="ABC_transporter-like_ATP-bd"/>
</dbReference>
<comment type="subcellular location">
    <subcellularLocation>
        <location evidence="1">Cell inner membrane</location>
        <topology evidence="1">Multi-pass membrane protein</topology>
    </subcellularLocation>
</comment>
<dbReference type="InterPro" id="IPR003593">
    <property type="entry name" value="AAA+_ATPase"/>
</dbReference>
<evidence type="ECO:0000256" key="7">
    <source>
        <dbReference type="ARBA" id="ARBA00022840"/>
    </source>
</evidence>
<gene>
    <name evidence="14" type="ORF">KIMC2_14970</name>
</gene>
<sequence length="644" mass="71305">MSYLELHDIHKSYFLVKEEFPVLKGISLNFDRGEFVSILGESGGGKSTLMNIIGGLDHNYQGDVVIDGKSLKDATENQMDAYRRDTIGFIFQNFNLIGHLSVLDNVLSSLDMTSLSHSERENRAKELLNEVGLSEHIHKLPGQLSGGQKQRVAIARALASDPSIIIADEPTGALDSKNTQDVLDILQSIAKNGKLVIVVTHSETVAKFGTRIVHLTDGKIDQDQHLKAPYPVVDDKKAFKSRSLPWLDSYKNAFKHLMFHFGRNFLIILGTAIGLFSVMFFLGLGHGATKYMNKTVDSLANPRVLQVSKHLSNNNTSDLANMKLTDKQLNTLKKLDHVKKVEKSYYVETFSIQIGQKNYSSQILQSKNSSFRSDSIKPGKLPGKNEIVVDKSSIAQGWSKKNWKKIVGKPVTLHLNVIDSHGQPKVLTKTLTVSGVSQAMSSVSYDTIGEMFKSNGMKFEPNYATIVVDNVNNVKNVKNKIRELKNSKGKRLYNLLGVGVILDNITQITSIVTFVLALIAGISLLVSALMIIVSMYMSVTERTKEIGILRAIGQRKKDIRRLFTSESLFIGIFAAILGLVMSFILQILVNNATYGMIKYRGIISITTGNIIFAFVIAIIISLLAAFFPSRRAARLDPIESLANE</sequence>
<dbReference type="GO" id="GO:0005886">
    <property type="term" value="C:plasma membrane"/>
    <property type="evidence" value="ECO:0007669"/>
    <property type="project" value="UniProtKB-SubCell"/>
</dbReference>
<keyword evidence="3" id="KW-1003">Cell membrane</keyword>
<dbReference type="AlphaFoldDB" id="A0AAU9D686"/>
<dbReference type="CDD" id="cd03255">
    <property type="entry name" value="ABC_MJ0796_LolCDE_FtsE"/>
    <property type="match status" value="1"/>
</dbReference>
<feature type="transmembrane region" description="Helical" evidence="12">
    <location>
        <begin position="492"/>
        <end position="508"/>
    </location>
</feature>
<evidence type="ECO:0000256" key="11">
    <source>
        <dbReference type="ARBA" id="ARBA00038388"/>
    </source>
</evidence>
<reference evidence="14 15" key="1">
    <citation type="journal article" date="2023" name="Microbiol. Spectr.">
        <title>Symbiosis of Carpenter Bees with Uncharacterized Lactic Acid Bacteria Showing NAD Auxotrophy.</title>
        <authorList>
            <person name="Kawasaki S."/>
            <person name="Ozawa K."/>
            <person name="Mori T."/>
            <person name="Yamamoto A."/>
            <person name="Ito M."/>
            <person name="Ohkuma M."/>
            <person name="Sakamoto M."/>
            <person name="Matsutani M."/>
        </authorList>
    </citation>
    <scope>NUCLEOTIDE SEQUENCE [LARGE SCALE GENOMIC DNA]</scope>
    <source>
        <strain evidence="14 15">KimC2</strain>
    </source>
</reference>
<dbReference type="PANTHER" id="PTHR42798:SF6">
    <property type="entry name" value="CELL DIVISION ATP-BINDING PROTEIN FTSE"/>
    <property type="match status" value="1"/>
</dbReference>
<keyword evidence="5 12" id="KW-0812">Transmembrane</keyword>
<dbReference type="InterPro" id="IPR017911">
    <property type="entry name" value="MacB-like_ATP-bd"/>
</dbReference>
<dbReference type="SMART" id="SM00382">
    <property type="entry name" value="AAA"/>
    <property type="match status" value="1"/>
</dbReference>
<feature type="transmembrane region" description="Helical" evidence="12">
    <location>
        <begin position="567"/>
        <end position="589"/>
    </location>
</feature>
<dbReference type="EMBL" id="AP026801">
    <property type="protein sequence ID" value="BDR56935.1"/>
    <property type="molecule type" value="Genomic_DNA"/>
</dbReference>
<name>A0AAU9D686_9LACO</name>
<dbReference type="PROSITE" id="PS00211">
    <property type="entry name" value="ABC_TRANSPORTER_1"/>
    <property type="match status" value="1"/>
</dbReference>
<dbReference type="PROSITE" id="PS50893">
    <property type="entry name" value="ABC_TRANSPORTER_2"/>
    <property type="match status" value="1"/>
</dbReference>
<dbReference type="Pfam" id="PF02687">
    <property type="entry name" value="FtsX"/>
    <property type="match status" value="1"/>
</dbReference>
<keyword evidence="2" id="KW-0813">Transport</keyword>